<dbReference type="Proteomes" id="UP000250079">
    <property type="component" value="Chromosome"/>
</dbReference>
<evidence type="ECO:0000313" key="3">
    <source>
        <dbReference type="Proteomes" id="UP000250079"/>
    </source>
</evidence>
<dbReference type="RefSeq" id="WP_088917326.1">
    <property type="nucleotide sequence ID" value="NZ_CP018632.1"/>
</dbReference>
<feature type="transmembrane region" description="Helical" evidence="1">
    <location>
        <begin position="42"/>
        <end position="61"/>
    </location>
</feature>
<feature type="transmembrane region" description="Helical" evidence="1">
    <location>
        <begin position="12"/>
        <end position="30"/>
    </location>
</feature>
<keyword evidence="3" id="KW-1185">Reference proteome</keyword>
<protein>
    <submittedName>
        <fullName evidence="2">Uncharacterized protein</fullName>
    </submittedName>
</protein>
<reference evidence="2 3" key="1">
    <citation type="submission" date="2016-12" db="EMBL/GenBank/DDBJ databases">
        <authorList>
            <person name="Song W.-J."/>
            <person name="Kurnit D.M."/>
        </authorList>
    </citation>
    <scope>NUCLEOTIDE SEQUENCE [LARGE SCALE GENOMIC DNA]</scope>
    <source>
        <strain evidence="2 3">IMCC3135</strain>
    </source>
</reference>
<dbReference type="AlphaFoldDB" id="A0A2Z2NKW5"/>
<evidence type="ECO:0000313" key="2">
    <source>
        <dbReference type="EMBL" id="ASJ71956.1"/>
    </source>
</evidence>
<keyword evidence="1" id="KW-0472">Membrane</keyword>
<name>A0A2Z2NKW5_9GAMM</name>
<keyword evidence="1" id="KW-1133">Transmembrane helix</keyword>
<dbReference type="KEGG" id="gai:IMCC3135_09295"/>
<dbReference type="OrthoDB" id="7064347at2"/>
<proteinExistence type="predicted"/>
<keyword evidence="1" id="KW-0812">Transmembrane</keyword>
<organism evidence="2 3">
    <name type="scientific">Granulosicoccus antarcticus IMCC3135</name>
    <dbReference type="NCBI Taxonomy" id="1192854"/>
    <lineage>
        <taxon>Bacteria</taxon>
        <taxon>Pseudomonadati</taxon>
        <taxon>Pseudomonadota</taxon>
        <taxon>Gammaproteobacteria</taxon>
        <taxon>Chromatiales</taxon>
        <taxon>Granulosicoccaceae</taxon>
        <taxon>Granulosicoccus</taxon>
    </lineage>
</organism>
<evidence type="ECO:0000256" key="1">
    <source>
        <dbReference type="SAM" id="Phobius"/>
    </source>
</evidence>
<sequence>MSVYEIGNLAGRLLVSYMIVLFVLLLFSRLQGRQALMRSVRWYGWLITAVVFLLGLSQPMMRGGGLG</sequence>
<gene>
    <name evidence="2" type="ORF">IMCC3135_09295</name>
</gene>
<dbReference type="EMBL" id="CP018632">
    <property type="protein sequence ID" value="ASJ71956.1"/>
    <property type="molecule type" value="Genomic_DNA"/>
</dbReference>
<accession>A0A2Z2NKW5</accession>